<evidence type="ECO:0000313" key="4">
    <source>
        <dbReference type="EMBL" id="MBM3274233.1"/>
    </source>
</evidence>
<dbReference type="PANTHER" id="PTHR13833">
    <property type="match status" value="1"/>
</dbReference>
<sequence length="373" mass="37769">MPRALFLLFALPIAACEFNGAISQETPSPGPEILAPPASASAIGATTASATPGAANVALKGVRTILGSGILGSLRHPRGVAAGSAVLAAADTRNHKIHLSRSGGTEWAASGTGLAGYFDGASTEAQFFYPNGAAVDLDGTVLVVDTDNQAIRRIGKDGKVTTIAGDTRRGRIDGAALEARFADPTGIAVDAQGAIFVVEQGGSSIRKVAGGQVTTLVGSAGVGFSDGAADSAMLNRPFGLAADAGGNLYVADTDNHRVRKILPNGFVSTLAGGDPGFKDGIRTAAQFNFPRGVAVDSAGRVYVADAGNHAIRVIETTGEVKTVAGGTAGFLDGTLAQARFDEPSGLAFYPDDGSLIIADTNNHRIRAMNPTSP</sequence>
<keyword evidence="1" id="KW-0677">Repeat</keyword>
<dbReference type="EMBL" id="VGJX01000159">
    <property type="protein sequence ID" value="MBM3274233.1"/>
    <property type="molecule type" value="Genomic_DNA"/>
</dbReference>
<feature type="chain" id="PRO_5037509092" description="SMP-30/Gluconolactonase/LRE-like region domain-containing protein" evidence="3">
    <location>
        <begin position="16"/>
        <end position="373"/>
    </location>
</feature>
<name>A0A938BMF5_9BACT</name>
<dbReference type="AlphaFoldDB" id="A0A938BMF5"/>
<feature type="signal peptide" evidence="3">
    <location>
        <begin position="1"/>
        <end position="15"/>
    </location>
</feature>
<dbReference type="InterPro" id="IPR011042">
    <property type="entry name" value="6-blade_b-propeller_TolB-like"/>
</dbReference>
<dbReference type="Pfam" id="PF01436">
    <property type="entry name" value="NHL"/>
    <property type="match status" value="3"/>
</dbReference>
<proteinExistence type="predicted"/>
<comment type="caution">
    <text evidence="4">The sequence shown here is derived from an EMBL/GenBank/DDBJ whole genome shotgun (WGS) entry which is preliminary data.</text>
</comment>
<keyword evidence="3" id="KW-0732">Signal</keyword>
<evidence type="ECO:0000313" key="5">
    <source>
        <dbReference type="Proteomes" id="UP000703893"/>
    </source>
</evidence>
<evidence type="ECO:0000256" key="2">
    <source>
        <dbReference type="PROSITE-ProRule" id="PRU00504"/>
    </source>
</evidence>
<dbReference type="InterPro" id="IPR001258">
    <property type="entry name" value="NHL_repeat"/>
</dbReference>
<evidence type="ECO:0008006" key="6">
    <source>
        <dbReference type="Google" id="ProtNLM"/>
    </source>
</evidence>
<feature type="repeat" description="NHL" evidence="2">
    <location>
        <begin position="234"/>
        <end position="264"/>
    </location>
</feature>
<accession>A0A938BMF5</accession>
<dbReference type="SUPFAM" id="SSF101898">
    <property type="entry name" value="NHL repeat"/>
    <property type="match status" value="1"/>
</dbReference>
<evidence type="ECO:0000256" key="3">
    <source>
        <dbReference type="SAM" id="SignalP"/>
    </source>
</evidence>
<dbReference type="PANTHER" id="PTHR13833:SF71">
    <property type="entry name" value="NHL DOMAIN-CONTAINING PROTEIN"/>
    <property type="match status" value="1"/>
</dbReference>
<protein>
    <recommendedName>
        <fullName evidence="6">SMP-30/Gluconolactonase/LRE-like region domain-containing protein</fullName>
    </recommendedName>
</protein>
<gene>
    <name evidence="4" type="ORF">FJZ00_03710</name>
</gene>
<dbReference type="Proteomes" id="UP000703893">
    <property type="component" value="Unassembled WGS sequence"/>
</dbReference>
<evidence type="ECO:0000256" key="1">
    <source>
        <dbReference type="ARBA" id="ARBA00022737"/>
    </source>
</evidence>
<dbReference type="Gene3D" id="2.120.10.30">
    <property type="entry name" value="TolB, C-terminal domain"/>
    <property type="match status" value="3"/>
</dbReference>
<organism evidence="4 5">
    <name type="scientific">Candidatus Tanganyikabacteria bacterium</name>
    <dbReference type="NCBI Taxonomy" id="2961651"/>
    <lineage>
        <taxon>Bacteria</taxon>
        <taxon>Bacillati</taxon>
        <taxon>Candidatus Sericytochromatia</taxon>
        <taxon>Candidatus Tanganyikabacteria</taxon>
    </lineage>
</organism>
<reference evidence="4 5" key="1">
    <citation type="submission" date="2019-03" db="EMBL/GenBank/DDBJ databases">
        <title>Lake Tanganyika Metagenome-Assembled Genomes (MAGs).</title>
        <authorList>
            <person name="Tran P."/>
        </authorList>
    </citation>
    <scope>NUCLEOTIDE SEQUENCE [LARGE SCALE GENOMIC DNA]</scope>
    <source>
        <strain evidence="4">K_DeepCast_65m_m2_236</strain>
    </source>
</reference>
<dbReference type="PROSITE" id="PS51125">
    <property type="entry name" value="NHL"/>
    <property type="match status" value="2"/>
</dbReference>
<feature type="repeat" description="NHL" evidence="2">
    <location>
        <begin position="282"/>
        <end position="317"/>
    </location>
</feature>